<dbReference type="Proteomes" id="UP000011944">
    <property type="component" value="Unassembled WGS sequence"/>
</dbReference>
<reference evidence="1 2" key="1">
    <citation type="submission" date="2012-10" db="EMBL/GenBank/DDBJ databases">
        <authorList>
            <person name="Strain E.A."/>
            <person name="Brown E."/>
            <person name="Allard M.W."/>
            <person name="Gonzalez-Escalona N."/>
            <person name="Timme R."/>
        </authorList>
    </citation>
    <scope>NUCLEOTIDE SEQUENCE [LARGE SCALE GENOMIC DNA]</scope>
    <source>
        <strain evidence="1 2">CFSAN001627</strain>
    </source>
</reference>
<reference evidence="1 2" key="2">
    <citation type="submission" date="2013-03" db="EMBL/GenBank/DDBJ databases">
        <title>Diversity in Clostridium botulinum.</title>
        <authorList>
            <person name="Timme R.E."/>
            <person name="Allard M."/>
            <person name="Luo Y."/>
            <person name="Strain E."/>
            <person name="Gonzalez-Escalona N."/>
            <person name="Brown E."/>
        </authorList>
    </citation>
    <scope>NUCLEOTIDE SEQUENCE [LARGE SCALE GENOMIC DNA]</scope>
    <source>
        <strain evidence="1 2">CFSAN001627</strain>
    </source>
</reference>
<dbReference type="EMBL" id="AMXI01000388">
    <property type="protein sequence ID" value="EKN42416.1"/>
    <property type="molecule type" value="Genomic_DNA"/>
</dbReference>
<name>M1ZSQ7_CLOBO</name>
<proteinExistence type="predicted"/>
<sequence>MNYKKNNGYFSYPHKSIDDWQYAIINELQVRGAMLGSKSFCIYVSFGLGELCFTTSVETRSYGKIYI</sequence>
<protein>
    <submittedName>
        <fullName evidence="1">Uncharacterized protein</fullName>
    </submittedName>
</protein>
<comment type="caution">
    <text evidence="1">The sequence shown here is derived from an EMBL/GenBank/DDBJ whole genome shotgun (WGS) entry which is preliminary data.</text>
</comment>
<dbReference type="AlphaFoldDB" id="M1ZSQ7"/>
<organism evidence="1 2">
    <name type="scientific">Clostridium botulinum CFSAN001627</name>
    <dbReference type="NCBI Taxonomy" id="1232189"/>
    <lineage>
        <taxon>Bacteria</taxon>
        <taxon>Bacillati</taxon>
        <taxon>Bacillota</taxon>
        <taxon>Clostridia</taxon>
        <taxon>Eubacteriales</taxon>
        <taxon>Clostridiaceae</taxon>
        <taxon>Clostridium</taxon>
    </lineage>
</organism>
<evidence type="ECO:0000313" key="1">
    <source>
        <dbReference type="EMBL" id="EKN42416.1"/>
    </source>
</evidence>
<evidence type="ECO:0000313" key="2">
    <source>
        <dbReference type="Proteomes" id="UP000011944"/>
    </source>
</evidence>
<gene>
    <name evidence="1" type="ORF">CFSAN001627_06910</name>
</gene>
<accession>M1ZSQ7</accession>